<dbReference type="PROSITE" id="PS51419">
    <property type="entry name" value="RAB"/>
    <property type="match status" value="1"/>
</dbReference>
<keyword evidence="2" id="KW-0547">Nucleotide-binding</keyword>
<dbReference type="PRINTS" id="PR00449">
    <property type="entry name" value="RASTRNSFRMNG"/>
</dbReference>
<dbReference type="NCBIfam" id="TIGR00231">
    <property type="entry name" value="small_GTP"/>
    <property type="match status" value="1"/>
</dbReference>
<sequence>MAAENSYDYIFKVLFLGDSGSGKNSIVFETNNEIISAIGVDVRVKAIELQGKKIKLQLWDTAGQERFHSMTTLYYRGAMLSGIIYFERALCLYTI</sequence>
<evidence type="ECO:0000256" key="1">
    <source>
        <dbReference type="ARBA" id="ARBA00006270"/>
    </source>
</evidence>
<dbReference type="SMART" id="SM00175">
    <property type="entry name" value="RAB"/>
    <property type="match status" value="1"/>
</dbReference>
<comment type="similarity">
    <text evidence="1">Belongs to the small GTPase superfamily. Rab family.</text>
</comment>
<evidence type="ECO:0000256" key="4">
    <source>
        <dbReference type="ARBA" id="ARBA00023288"/>
    </source>
</evidence>
<dbReference type="InterPro" id="IPR001806">
    <property type="entry name" value="Small_GTPase"/>
</dbReference>
<keyword evidence="4" id="KW-0449">Lipoprotein</keyword>
<dbReference type="InterPro" id="IPR005225">
    <property type="entry name" value="Small_GTP-bd"/>
</dbReference>
<keyword evidence="3" id="KW-0342">GTP-binding</keyword>
<accession>A0ABN8QFD8</accession>
<dbReference type="Pfam" id="PF00071">
    <property type="entry name" value="Ras"/>
    <property type="match status" value="1"/>
</dbReference>
<evidence type="ECO:0000256" key="5">
    <source>
        <dbReference type="ARBA" id="ARBA00023289"/>
    </source>
</evidence>
<dbReference type="InterPro" id="IPR050305">
    <property type="entry name" value="Small_GTPase_Rab"/>
</dbReference>
<evidence type="ECO:0000313" key="6">
    <source>
        <dbReference type="EMBL" id="CAH3161681.1"/>
    </source>
</evidence>
<dbReference type="Gene3D" id="3.40.50.300">
    <property type="entry name" value="P-loop containing nucleotide triphosphate hydrolases"/>
    <property type="match status" value="1"/>
</dbReference>
<gene>
    <name evidence="6" type="ORF">PLOB_00005017</name>
</gene>
<dbReference type="Proteomes" id="UP001159405">
    <property type="component" value="Unassembled WGS sequence"/>
</dbReference>
<protein>
    <submittedName>
        <fullName evidence="6">Uncharacterized protein</fullName>
    </submittedName>
</protein>
<proteinExistence type="inferred from homology"/>
<keyword evidence="5" id="KW-0636">Prenylation</keyword>
<reference evidence="6 7" key="1">
    <citation type="submission" date="2022-05" db="EMBL/GenBank/DDBJ databases">
        <authorList>
            <consortium name="Genoscope - CEA"/>
            <person name="William W."/>
        </authorList>
    </citation>
    <scope>NUCLEOTIDE SEQUENCE [LARGE SCALE GENOMIC DNA]</scope>
</reference>
<dbReference type="InterPro" id="IPR027417">
    <property type="entry name" value="P-loop_NTPase"/>
</dbReference>
<dbReference type="PANTHER" id="PTHR47980">
    <property type="entry name" value="LD44762P"/>
    <property type="match status" value="1"/>
</dbReference>
<evidence type="ECO:0000313" key="7">
    <source>
        <dbReference type="Proteomes" id="UP001159405"/>
    </source>
</evidence>
<dbReference type="EMBL" id="CALNXK010000121">
    <property type="protein sequence ID" value="CAH3161681.1"/>
    <property type="molecule type" value="Genomic_DNA"/>
</dbReference>
<keyword evidence="7" id="KW-1185">Reference proteome</keyword>
<organism evidence="6 7">
    <name type="scientific">Porites lobata</name>
    <dbReference type="NCBI Taxonomy" id="104759"/>
    <lineage>
        <taxon>Eukaryota</taxon>
        <taxon>Metazoa</taxon>
        <taxon>Cnidaria</taxon>
        <taxon>Anthozoa</taxon>
        <taxon>Hexacorallia</taxon>
        <taxon>Scleractinia</taxon>
        <taxon>Fungiina</taxon>
        <taxon>Poritidae</taxon>
        <taxon>Porites</taxon>
    </lineage>
</organism>
<dbReference type="SUPFAM" id="SSF52540">
    <property type="entry name" value="P-loop containing nucleoside triphosphate hydrolases"/>
    <property type="match status" value="1"/>
</dbReference>
<evidence type="ECO:0000256" key="3">
    <source>
        <dbReference type="ARBA" id="ARBA00023134"/>
    </source>
</evidence>
<comment type="caution">
    <text evidence="6">The sequence shown here is derived from an EMBL/GenBank/DDBJ whole genome shotgun (WGS) entry which is preliminary data.</text>
</comment>
<name>A0ABN8QFD8_9CNID</name>
<evidence type="ECO:0000256" key="2">
    <source>
        <dbReference type="ARBA" id="ARBA00022741"/>
    </source>
</evidence>